<dbReference type="InterPro" id="IPR036683">
    <property type="entry name" value="CO_DH_flav_C_dom_sf"/>
</dbReference>
<dbReference type="Proteomes" id="UP000826462">
    <property type="component" value="Chromosome 1"/>
</dbReference>
<dbReference type="SUPFAM" id="SSF56176">
    <property type="entry name" value="FAD-binding/transporter-associated domain-like"/>
    <property type="match status" value="1"/>
</dbReference>
<keyword evidence="2" id="KW-0274">FAD</keyword>
<keyword evidence="1" id="KW-0285">Flavoprotein</keyword>
<dbReference type="Pfam" id="PF00941">
    <property type="entry name" value="FAD_binding_5"/>
    <property type="match status" value="1"/>
</dbReference>
<gene>
    <name evidence="5" type="ORF">KZJ38_19125</name>
</gene>
<dbReference type="SMART" id="SM01092">
    <property type="entry name" value="CO_deh_flav_C"/>
    <property type="match status" value="1"/>
</dbReference>
<dbReference type="InterPro" id="IPR005107">
    <property type="entry name" value="CO_DH_flav_C"/>
</dbReference>
<evidence type="ECO:0000259" key="4">
    <source>
        <dbReference type="PROSITE" id="PS51387"/>
    </source>
</evidence>
<evidence type="ECO:0000256" key="1">
    <source>
        <dbReference type="ARBA" id="ARBA00022630"/>
    </source>
</evidence>
<organism evidence="5 6">
    <name type="scientific">Paraburkholderia edwinii</name>
    <dbReference type="NCBI Taxonomy" id="2861782"/>
    <lineage>
        <taxon>Bacteria</taxon>
        <taxon>Pseudomonadati</taxon>
        <taxon>Pseudomonadota</taxon>
        <taxon>Betaproteobacteria</taxon>
        <taxon>Burkholderiales</taxon>
        <taxon>Burkholderiaceae</taxon>
        <taxon>Paraburkholderia</taxon>
    </lineage>
</organism>
<evidence type="ECO:0000313" key="5">
    <source>
        <dbReference type="EMBL" id="QYD68344.1"/>
    </source>
</evidence>
<accession>A0ABX8UHQ4</accession>
<dbReference type="InterPro" id="IPR016169">
    <property type="entry name" value="FAD-bd_PCMH_sub2"/>
</dbReference>
<protein>
    <submittedName>
        <fullName evidence="5">Xanthine dehydrogenase family protein subunit M</fullName>
    </submittedName>
</protein>
<dbReference type="InterPro" id="IPR051312">
    <property type="entry name" value="Diverse_Substr_Oxidored"/>
</dbReference>
<evidence type="ECO:0000256" key="3">
    <source>
        <dbReference type="ARBA" id="ARBA00023002"/>
    </source>
</evidence>
<dbReference type="InterPro" id="IPR036318">
    <property type="entry name" value="FAD-bd_PCMH-like_sf"/>
</dbReference>
<sequence>MYDFEYVKPSAIEDAVRTLTDDDAAKALAGGMTYIPVLKQRFGQPSVVVDLSGLGLASIRREDDTLVIGAMTPHGVVAASPIVQQAIPALTWLAGHIGDRQVRYRGTIGGSLANNDPSACYPSAALALGATIRTDRRDIAADDYFQGMFTTALEPGELITEVRLPIAERAAYVKFPNPASRYAMVGVFVAKTAAGVRLAVTGAGQDGVFRHRAFEQALERSFSSSALDGIETPVDLMNSDIHAGAAYRAHLVGVIARRAVDIAASA</sequence>
<proteinExistence type="predicted"/>
<dbReference type="Gene3D" id="3.30.43.10">
    <property type="entry name" value="Uridine Diphospho-n-acetylenolpyruvylglucosamine Reductase, domain 2"/>
    <property type="match status" value="1"/>
</dbReference>
<feature type="domain" description="FAD-binding PCMH-type" evidence="4">
    <location>
        <begin position="1"/>
        <end position="169"/>
    </location>
</feature>
<dbReference type="Gene3D" id="3.30.465.10">
    <property type="match status" value="1"/>
</dbReference>
<keyword evidence="3" id="KW-0560">Oxidoreductase</keyword>
<dbReference type="InterPro" id="IPR016166">
    <property type="entry name" value="FAD-bd_PCMH"/>
</dbReference>
<dbReference type="PANTHER" id="PTHR42659:SF2">
    <property type="entry name" value="XANTHINE DEHYDROGENASE SUBUNIT C-RELATED"/>
    <property type="match status" value="1"/>
</dbReference>
<keyword evidence="6" id="KW-1185">Reference proteome</keyword>
<dbReference type="PROSITE" id="PS51387">
    <property type="entry name" value="FAD_PCMH"/>
    <property type="match status" value="1"/>
</dbReference>
<dbReference type="PANTHER" id="PTHR42659">
    <property type="entry name" value="XANTHINE DEHYDROGENASE SUBUNIT C-RELATED"/>
    <property type="match status" value="1"/>
</dbReference>
<dbReference type="RefSeq" id="WP_219797737.1">
    <property type="nucleotide sequence ID" value="NZ_CP080095.1"/>
</dbReference>
<dbReference type="SUPFAM" id="SSF55447">
    <property type="entry name" value="CO dehydrogenase flavoprotein C-terminal domain-like"/>
    <property type="match status" value="1"/>
</dbReference>
<dbReference type="Gene3D" id="3.30.390.50">
    <property type="entry name" value="CO dehydrogenase flavoprotein, C-terminal domain"/>
    <property type="match status" value="1"/>
</dbReference>
<reference evidence="5 6" key="1">
    <citation type="submission" date="2021-07" db="EMBL/GenBank/DDBJ databases">
        <title>Paraburkholderia edwinii protects Aspergillus sp. from phenazines by acting as a toxin sponge.</title>
        <authorList>
            <person name="Dahlstrom K.M."/>
            <person name="Newman D.K."/>
        </authorList>
    </citation>
    <scope>NUCLEOTIDE SEQUENCE [LARGE SCALE GENOMIC DNA]</scope>
    <source>
        <strain evidence="5 6">Pe01</strain>
    </source>
</reference>
<name>A0ABX8UHQ4_9BURK</name>
<dbReference type="InterPro" id="IPR016167">
    <property type="entry name" value="FAD-bd_PCMH_sub1"/>
</dbReference>
<evidence type="ECO:0000256" key="2">
    <source>
        <dbReference type="ARBA" id="ARBA00022827"/>
    </source>
</evidence>
<dbReference type="EMBL" id="CP080095">
    <property type="protein sequence ID" value="QYD68344.1"/>
    <property type="molecule type" value="Genomic_DNA"/>
</dbReference>
<evidence type="ECO:0000313" key="6">
    <source>
        <dbReference type="Proteomes" id="UP000826462"/>
    </source>
</evidence>
<dbReference type="InterPro" id="IPR002346">
    <property type="entry name" value="Mopterin_DH_FAD-bd"/>
</dbReference>